<dbReference type="AlphaFoldDB" id="A0A843VNN7"/>
<dbReference type="PANTHER" id="PTHR23257:SF772">
    <property type="entry name" value="PROTEIN KINASE SUPERFAMILY PROTEIN"/>
    <property type="match status" value="1"/>
</dbReference>
<dbReference type="CDD" id="cd13999">
    <property type="entry name" value="STKc_MAP3K-like"/>
    <property type="match status" value="1"/>
</dbReference>
<feature type="domain" description="Protein kinase" evidence="2">
    <location>
        <begin position="187"/>
        <end position="446"/>
    </location>
</feature>
<dbReference type="SMR" id="A0A843VNN7"/>
<dbReference type="EMBL" id="NMUH01001501">
    <property type="protein sequence ID" value="MQL92929.1"/>
    <property type="molecule type" value="Genomic_DNA"/>
</dbReference>
<sequence>MTDDGSSWVMRASFAHPVGLRWGSFKMPAIPVLVEADRGIADLRPQVPDSHSHSYSKSKVAVLESDNWLGASGLRSIRRGMSTRRKQRSLSPLPTRSPSNDAFKEAKSEMKRFSTPHPRRKSQGKGGFLAKWFPSQSKAAQHRPSANASQKAKGWKESTWARCFDHVGGKVTAIESMEEWKGDLSKLYIGAKFASGGHSKLYHGVYKDQPVAVKVITLPDDDEDGSMATRLENEFIREVNLLSRTSHRNMLKLVAACRTPSVFCIITEYLSGGSLRAFLHKLEHKSLPQPRLIEIALDIARGMEYVHSQGIVHRDLKPENIIFDQESCAKIADFGIACEEAYCDALSDDPGTYRWMAPEMIKHKPYGRKVDVYSFGLLLWEMLTGRIPYEDMMPIQAAFAVVHKNLRPVIPSDSPPALRALIEQCWSLAPEKRPQFYEIVKILELFQSALAPDGTLKLVCKLTSQDHKKRLLNWMQKLKPLSADAHGAPANFL</sequence>
<dbReference type="InterPro" id="IPR001245">
    <property type="entry name" value="Ser-Thr/Tyr_kinase_cat_dom"/>
</dbReference>
<dbReference type="GO" id="GO:0005524">
    <property type="term" value="F:ATP binding"/>
    <property type="evidence" value="ECO:0007669"/>
    <property type="project" value="InterPro"/>
</dbReference>
<dbReference type="GO" id="GO:0005737">
    <property type="term" value="C:cytoplasm"/>
    <property type="evidence" value="ECO:0007669"/>
    <property type="project" value="TreeGrafter"/>
</dbReference>
<dbReference type="GO" id="GO:0007165">
    <property type="term" value="P:signal transduction"/>
    <property type="evidence" value="ECO:0007669"/>
    <property type="project" value="TreeGrafter"/>
</dbReference>
<feature type="compositionally biased region" description="Basic and acidic residues" evidence="1">
    <location>
        <begin position="102"/>
        <end position="112"/>
    </location>
</feature>
<dbReference type="InterPro" id="IPR050167">
    <property type="entry name" value="Ser_Thr_protein_kinase"/>
</dbReference>
<evidence type="ECO:0000313" key="3">
    <source>
        <dbReference type="EMBL" id="MQL92929.1"/>
    </source>
</evidence>
<evidence type="ECO:0000256" key="1">
    <source>
        <dbReference type="SAM" id="MobiDB-lite"/>
    </source>
</evidence>
<dbReference type="PRINTS" id="PR00109">
    <property type="entry name" value="TYRKINASE"/>
</dbReference>
<name>A0A843VNN7_COLES</name>
<dbReference type="InterPro" id="IPR011009">
    <property type="entry name" value="Kinase-like_dom_sf"/>
</dbReference>
<feature type="compositionally biased region" description="Basic residues" evidence="1">
    <location>
        <begin position="79"/>
        <end position="88"/>
    </location>
</feature>
<dbReference type="PROSITE" id="PS00108">
    <property type="entry name" value="PROTEIN_KINASE_ST"/>
    <property type="match status" value="1"/>
</dbReference>
<dbReference type="GO" id="GO:0004672">
    <property type="term" value="F:protein kinase activity"/>
    <property type="evidence" value="ECO:0007669"/>
    <property type="project" value="InterPro"/>
</dbReference>
<accession>A0A843VNN7</accession>
<dbReference type="Gene3D" id="3.30.200.20">
    <property type="entry name" value="Phosphorylase Kinase, domain 1"/>
    <property type="match status" value="1"/>
</dbReference>
<evidence type="ECO:0000313" key="4">
    <source>
        <dbReference type="Proteomes" id="UP000652761"/>
    </source>
</evidence>
<comment type="caution">
    <text evidence="3">The sequence shown here is derived from an EMBL/GenBank/DDBJ whole genome shotgun (WGS) entry which is preliminary data.</text>
</comment>
<keyword evidence="4" id="KW-1185">Reference proteome</keyword>
<dbReference type="Pfam" id="PF07714">
    <property type="entry name" value="PK_Tyr_Ser-Thr"/>
    <property type="match status" value="1"/>
</dbReference>
<gene>
    <name evidence="3" type="ORF">Taro_025574</name>
</gene>
<dbReference type="SUPFAM" id="SSF56112">
    <property type="entry name" value="Protein kinase-like (PK-like)"/>
    <property type="match status" value="1"/>
</dbReference>
<reference evidence="3" key="1">
    <citation type="submission" date="2017-07" db="EMBL/GenBank/DDBJ databases">
        <title>Taro Niue Genome Assembly and Annotation.</title>
        <authorList>
            <person name="Atibalentja N."/>
            <person name="Keating K."/>
            <person name="Fields C.J."/>
        </authorList>
    </citation>
    <scope>NUCLEOTIDE SEQUENCE</scope>
    <source>
        <strain evidence="3">Niue_2</strain>
        <tissue evidence="3">Leaf</tissue>
    </source>
</reference>
<feature type="region of interest" description="Disordered" evidence="1">
    <location>
        <begin position="79"/>
        <end position="128"/>
    </location>
</feature>
<dbReference type="SMART" id="SM00220">
    <property type="entry name" value="S_TKc"/>
    <property type="match status" value="1"/>
</dbReference>
<proteinExistence type="predicted"/>
<dbReference type="Proteomes" id="UP000652761">
    <property type="component" value="Unassembled WGS sequence"/>
</dbReference>
<dbReference type="Gene3D" id="1.10.510.10">
    <property type="entry name" value="Transferase(Phosphotransferase) domain 1"/>
    <property type="match status" value="1"/>
</dbReference>
<dbReference type="PROSITE" id="PS50011">
    <property type="entry name" value="PROTEIN_KINASE_DOM"/>
    <property type="match status" value="1"/>
</dbReference>
<dbReference type="InterPro" id="IPR000719">
    <property type="entry name" value="Prot_kinase_dom"/>
</dbReference>
<dbReference type="InterPro" id="IPR008271">
    <property type="entry name" value="Ser/Thr_kinase_AS"/>
</dbReference>
<feature type="compositionally biased region" description="Low complexity" evidence="1">
    <location>
        <begin position="89"/>
        <end position="99"/>
    </location>
</feature>
<protein>
    <recommendedName>
        <fullName evidence="2">Protein kinase domain-containing protein</fullName>
    </recommendedName>
</protein>
<organism evidence="3 4">
    <name type="scientific">Colocasia esculenta</name>
    <name type="common">Wild taro</name>
    <name type="synonym">Arum esculentum</name>
    <dbReference type="NCBI Taxonomy" id="4460"/>
    <lineage>
        <taxon>Eukaryota</taxon>
        <taxon>Viridiplantae</taxon>
        <taxon>Streptophyta</taxon>
        <taxon>Embryophyta</taxon>
        <taxon>Tracheophyta</taxon>
        <taxon>Spermatophyta</taxon>
        <taxon>Magnoliopsida</taxon>
        <taxon>Liliopsida</taxon>
        <taxon>Araceae</taxon>
        <taxon>Aroideae</taxon>
        <taxon>Colocasieae</taxon>
        <taxon>Colocasia</taxon>
    </lineage>
</organism>
<evidence type="ECO:0000259" key="2">
    <source>
        <dbReference type="PROSITE" id="PS50011"/>
    </source>
</evidence>
<dbReference type="PANTHER" id="PTHR23257">
    <property type="entry name" value="SERINE-THREONINE PROTEIN KINASE"/>
    <property type="match status" value="1"/>
</dbReference>
<dbReference type="OrthoDB" id="4062651at2759"/>